<proteinExistence type="inferred from homology"/>
<dbReference type="AlphaFoldDB" id="A0A975U680"/>
<sequence>MAARRFVVSGRVQGVGFRAFVVREACALGLAGWVRNLADGRVEALAEGDPAALAKLAEALGRGPLLARVDRVEGSEVPVKGLSGFRQVADG</sequence>
<dbReference type="GO" id="GO:0003998">
    <property type="term" value="F:acylphosphatase activity"/>
    <property type="evidence" value="ECO:0007669"/>
    <property type="project" value="UniProtKB-EC"/>
</dbReference>
<dbReference type="PANTHER" id="PTHR47268">
    <property type="entry name" value="ACYLPHOSPHATASE"/>
    <property type="match status" value="1"/>
</dbReference>
<keyword evidence="4 5" id="KW-0378">Hydrolase</keyword>
<feature type="active site" evidence="4">
    <location>
        <position position="18"/>
    </location>
</feature>
<gene>
    <name evidence="8" type="ORF">KO353_12320</name>
</gene>
<dbReference type="EMBL" id="CP076448">
    <property type="protein sequence ID" value="QXM26329.1"/>
    <property type="molecule type" value="Genomic_DNA"/>
</dbReference>
<comment type="catalytic activity">
    <reaction evidence="3 4 5">
        <text>an acyl phosphate + H2O = a carboxylate + phosphate + H(+)</text>
        <dbReference type="Rhea" id="RHEA:14965"/>
        <dbReference type="ChEBI" id="CHEBI:15377"/>
        <dbReference type="ChEBI" id="CHEBI:15378"/>
        <dbReference type="ChEBI" id="CHEBI:29067"/>
        <dbReference type="ChEBI" id="CHEBI:43474"/>
        <dbReference type="ChEBI" id="CHEBI:59918"/>
        <dbReference type="EC" id="3.6.1.7"/>
    </reaction>
</comment>
<evidence type="ECO:0000313" key="9">
    <source>
        <dbReference type="Proteomes" id="UP000694001"/>
    </source>
</evidence>
<evidence type="ECO:0000313" key="8">
    <source>
        <dbReference type="EMBL" id="QXM26329.1"/>
    </source>
</evidence>
<dbReference type="InterPro" id="IPR001792">
    <property type="entry name" value="Acylphosphatase-like_dom"/>
</dbReference>
<evidence type="ECO:0000256" key="5">
    <source>
        <dbReference type="RuleBase" id="RU000553"/>
    </source>
</evidence>
<evidence type="ECO:0000256" key="6">
    <source>
        <dbReference type="RuleBase" id="RU004168"/>
    </source>
</evidence>
<accession>A0A975U680</accession>
<keyword evidence="9" id="KW-1185">Reference proteome</keyword>
<dbReference type="Pfam" id="PF00708">
    <property type="entry name" value="Acylphosphatase"/>
    <property type="match status" value="1"/>
</dbReference>
<evidence type="ECO:0000259" key="7">
    <source>
        <dbReference type="PROSITE" id="PS51160"/>
    </source>
</evidence>
<organism evidence="8 9">
    <name type="scientific">Elioraea tepida</name>
    <dbReference type="NCBI Taxonomy" id="2843330"/>
    <lineage>
        <taxon>Bacteria</taxon>
        <taxon>Pseudomonadati</taxon>
        <taxon>Pseudomonadota</taxon>
        <taxon>Alphaproteobacteria</taxon>
        <taxon>Acetobacterales</taxon>
        <taxon>Elioraeaceae</taxon>
        <taxon>Elioraea</taxon>
    </lineage>
</organism>
<evidence type="ECO:0000256" key="1">
    <source>
        <dbReference type="ARBA" id="ARBA00005614"/>
    </source>
</evidence>
<dbReference type="KEGG" id="elio:KO353_12320"/>
<dbReference type="PROSITE" id="PS51160">
    <property type="entry name" value="ACYLPHOSPHATASE_3"/>
    <property type="match status" value="1"/>
</dbReference>
<dbReference type="InterPro" id="IPR020456">
    <property type="entry name" value="Acylphosphatase"/>
</dbReference>
<dbReference type="PANTHER" id="PTHR47268:SF4">
    <property type="entry name" value="ACYLPHOSPHATASE"/>
    <property type="match status" value="1"/>
</dbReference>
<reference evidence="8" key="1">
    <citation type="submission" date="2021-06" db="EMBL/GenBank/DDBJ databases">
        <title>Elioraea tepida, sp. nov., a moderately thermophilic aerobic anoxygenic phototrophic bacterium isolated from an alkaline siliceous hot spring mat community in Yellowstone National Park, WY, USA.</title>
        <authorList>
            <person name="Saini M.K."/>
            <person name="Yoshida S."/>
            <person name="Sebastian A."/>
            <person name="Hirose S."/>
            <person name="Hara E."/>
            <person name="Tamaki H."/>
            <person name="Soulier N.T."/>
            <person name="Albert I."/>
            <person name="Hanada S."/>
            <person name="Bryant D.A."/>
            <person name="Tank M."/>
        </authorList>
    </citation>
    <scope>NUCLEOTIDE SEQUENCE</scope>
    <source>
        <strain evidence="8">MS-P2</strain>
    </source>
</reference>
<evidence type="ECO:0000256" key="2">
    <source>
        <dbReference type="ARBA" id="ARBA00012150"/>
    </source>
</evidence>
<dbReference type="PROSITE" id="PS00150">
    <property type="entry name" value="ACYLPHOSPHATASE_1"/>
    <property type="match status" value="1"/>
</dbReference>
<protein>
    <recommendedName>
        <fullName evidence="2 4">Acylphosphatase</fullName>
        <ecNumber evidence="2 4">3.6.1.7</ecNumber>
    </recommendedName>
</protein>
<comment type="similarity">
    <text evidence="1 6">Belongs to the acylphosphatase family.</text>
</comment>
<feature type="active site" evidence="4">
    <location>
        <position position="36"/>
    </location>
</feature>
<evidence type="ECO:0000256" key="4">
    <source>
        <dbReference type="PROSITE-ProRule" id="PRU00520"/>
    </source>
</evidence>
<dbReference type="Proteomes" id="UP000694001">
    <property type="component" value="Chromosome"/>
</dbReference>
<dbReference type="InterPro" id="IPR017968">
    <property type="entry name" value="Acylphosphatase_CS"/>
</dbReference>
<dbReference type="EC" id="3.6.1.7" evidence="2 4"/>
<name>A0A975U680_9PROT</name>
<dbReference type="PROSITE" id="PS00151">
    <property type="entry name" value="ACYLPHOSPHATASE_2"/>
    <property type="match status" value="1"/>
</dbReference>
<evidence type="ECO:0000256" key="3">
    <source>
        <dbReference type="ARBA" id="ARBA00047645"/>
    </source>
</evidence>
<feature type="domain" description="Acylphosphatase-like" evidence="7">
    <location>
        <begin position="3"/>
        <end position="89"/>
    </location>
</feature>